<sequence>MTKMKALGQTMWSFLNGKSRRRAQVPLPQQCLDQL</sequence>
<dbReference type="AlphaFoldDB" id="A0A0E9T4W8"/>
<evidence type="ECO:0000313" key="1">
    <source>
        <dbReference type="EMBL" id="JAH48015.1"/>
    </source>
</evidence>
<reference evidence="1" key="1">
    <citation type="submission" date="2014-11" db="EMBL/GenBank/DDBJ databases">
        <authorList>
            <person name="Amaro Gonzalez C."/>
        </authorList>
    </citation>
    <scope>NUCLEOTIDE SEQUENCE</scope>
</reference>
<accession>A0A0E9T4W8</accession>
<protein>
    <submittedName>
        <fullName evidence="1">Uncharacterized protein</fullName>
    </submittedName>
</protein>
<reference evidence="1" key="2">
    <citation type="journal article" date="2015" name="Fish Shellfish Immunol.">
        <title>Early steps in the European eel (Anguilla anguilla)-Vibrio vulnificus interaction in the gills: Role of the RtxA13 toxin.</title>
        <authorList>
            <person name="Callol A."/>
            <person name="Pajuelo D."/>
            <person name="Ebbesson L."/>
            <person name="Teles M."/>
            <person name="MacKenzie S."/>
            <person name="Amaro C."/>
        </authorList>
    </citation>
    <scope>NUCLEOTIDE SEQUENCE</scope>
</reference>
<organism evidence="1">
    <name type="scientific">Anguilla anguilla</name>
    <name type="common">European freshwater eel</name>
    <name type="synonym">Muraena anguilla</name>
    <dbReference type="NCBI Taxonomy" id="7936"/>
    <lineage>
        <taxon>Eukaryota</taxon>
        <taxon>Metazoa</taxon>
        <taxon>Chordata</taxon>
        <taxon>Craniata</taxon>
        <taxon>Vertebrata</taxon>
        <taxon>Euteleostomi</taxon>
        <taxon>Actinopterygii</taxon>
        <taxon>Neopterygii</taxon>
        <taxon>Teleostei</taxon>
        <taxon>Anguilliformes</taxon>
        <taxon>Anguillidae</taxon>
        <taxon>Anguilla</taxon>
    </lineage>
</organism>
<name>A0A0E9T4W8_ANGAN</name>
<dbReference type="EMBL" id="GBXM01060562">
    <property type="protein sequence ID" value="JAH48015.1"/>
    <property type="molecule type" value="Transcribed_RNA"/>
</dbReference>
<proteinExistence type="predicted"/>